<dbReference type="Proteomes" id="UP001174694">
    <property type="component" value="Unassembled WGS sequence"/>
</dbReference>
<dbReference type="EMBL" id="JANBVO010000052">
    <property type="protein sequence ID" value="KAJ9133181.1"/>
    <property type="molecule type" value="Genomic_DNA"/>
</dbReference>
<keyword evidence="2" id="KW-1185">Reference proteome</keyword>
<evidence type="ECO:0000313" key="2">
    <source>
        <dbReference type="Proteomes" id="UP001174694"/>
    </source>
</evidence>
<sequence length="323" mass="36496">MAQWPSDLLALKDGLQPLSDYYYFVAKGPSEADADREFLDWPSLEAFIVSGSIVSGPVRADKTRIVIRCQDYSQSSSRPVTLLRLSVGQPASHETYQVYASRLEDDSKGGLGPRLLIAGKWLDILLLRASGCIKRRYVWAPPSDNIWSSRADLDWCDLMLESDDRCDLMLESEVQKEADLLVNRLAQEADSWRSLVEPPEYQALMDKALFVATVTRDGATDQLVQMLCAMGSNPFARVKDEDSAFRKAAMGKRRELVGLFIEYLWIRQIYSRSISQMASRINAMDDAERRLRQVVSLEDAVARVFSGFPKQFHQLQKLTASDP</sequence>
<comment type="caution">
    <text evidence="1">The sequence shown here is derived from an EMBL/GenBank/DDBJ whole genome shotgun (WGS) entry which is preliminary data.</text>
</comment>
<organism evidence="1 2">
    <name type="scientific">Pleurostoma richardsiae</name>
    <dbReference type="NCBI Taxonomy" id="41990"/>
    <lineage>
        <taxon>Eukaryota</taxon>
        <taxon>Fungi</taxon>
        <taxon>Dikarya</taxon>
        <taxon>Ascomycota</taxon>
        <taxon>Pezizomycotina</taxon>
        <taxon>Sordariomycetes</taxon>
        <taxon>Sordariomycetidae</taxon>
        <taxon>Calosphaeriales</taxon>
        <taxon>Pleurostomataceae</taxon>
        <taxon>Pleurostoma</taxon>
    </lineage>
</organism>
<gene>
    <name evidence="1" type="ORF">NKR23_g10895</name>
</gene>
<protein>
    <submittedName>
        <fullName evidence="1">Uncharacterized protein</fullName>
    </submittedName>
</protein>
<name>A0AA38VHW6_9PEZI</name>
<accession>A0AA38VHW6</accession>
<evidence type="ECO:0000313" key="1">
    <source>
        <dbReference type="EMBL" id="KAJ9133181.1"/>
    </source>
</evidence>
<proteinExistence type="predicted"/>
<dbReference type="AlphaFoldDB" id="A0AA38VHW6"/>
<reference evidence="1" key="1">
    <citation type="submission" date="2022-07" db="EMBL/GenBank/DDBJ databases">
        <title>Fungi with potential for degradation of polypropylene.</title>
        <authorList>
            <person name="Gostincar C."/>
        </authorList>
    </citation>
    <scope>NUCLEOTIDE SEQUENCE</scope>
    <source>
        <strain evidence="1">EXF-13308</strain>
    </source>
</reference>